<organism evidence="2 4">
    <name type="scientific">Gemmatirosa kalamazoonensis</name>
    <dbReference type="NCBI Taxonomy" id="861299"/>
    <lineage>
        <taxon>Bacteria</taxon>
        <taxon>Pseudomonadati</taxon>
        <taxon>Gemmatimonadota</taxon>
        <taxon>Gemmatimonadia</taxon>
        <taxon>Gemmatimonadales</taxon>
        <taxon>Gemmatimonadaceae</taxon>
        <taxon>Gemmatirosa</taxon>
    </lineage>
</organism>
<dbReference type="EMBL" id="CP007127">
    <property type="protein sequence ID" value="AHG87562.1"/>
    <property type="molecule type" value="Genomic_DNA"/>
</dbReference>
<dbReference type="STRING" id="861299.J421_0001"/>
<accession>W0RAS2</accession>
<protein>
    <submittedName>
        <fullName evidence="2">Uncharacterized protein</fullName>
    </submittedName>
</protein>
<evidence type="ECO:0000313" key="3">
    <source>
        <dbReference type="EMBL" id="AHG87583.1"/>
    </source>
</evidence>
<dbReference type="Proteomes" id="UP000019151">
    <property type="component" value="Extrachromosomal Element ECE"/>
</dbReference>
<gene>
    <name evidence="1" type="ORF">J421_0001</name>
    <name evidence="2" type="ORF">J421_0024</name>
    <name evidence="3" type="ORF">J421_0046</name>
</gene>
<dbReference type="EMBL" id="CP007128">
    <property type="protein sequence ID" value="AHG87583.1"/>
    <property type="molecule type" value="Genomic_DNA"/>
</dbReference>
<reference evidence="2" key="1">
    <citation type="submission" date="2013-12" db="EMBL/GenBank/DDBJ databases">
        <authorList>
            <person name="DeBruyn J.M."/>
            <person name="Radosevich M."/>
            <person name="Wommack K.Eric."/>
            <person name="Polson S."/>
            <person name="Hauser L.J."/>
            <person name="Fawaz M.N."/>
            <person name="Korlach J."/>
            <person name="Tsai Y.-C."/>
        </authorList>
    </citation>
    <scope>NUCLEOTIDE SEQUENCE</scope>
    <source>
        <strain evidence="2">KBS708</strain>
    </source>
</reference>
<evidence type="ECO:0000313" key="4">
    <source>
        <dbReference type="Proteomes" id="UP000019151"/>
    </source>
</evidence>
<dbReference type="InParanoid" id="W0RAS2"/>
<dbReference type="AlphaFoldDB" id="W0RAS2"/>
<name>W0RAS2_9BACT</name>
<dbReference type="KEGG" id="gba:J421_0046"/>
<dbReference type="HOGENOM" id="CLU_2316259_0_0_0"/>
<sequence length="99" mass="10719">MLRHETDPMECEARGVYVARLRVGGRVRVVAMGHDGELVAECYVAPCADVWPAIDALRTVLDTLDPPRRPALGVVRGCADASCRARRRAAAHALSLVGR</sequence>
<reference evidence="2 4" key="2">
    <citation type="journal article" date="2014" name="Genome Announc.">
        <title>Genome Sequence and Methylome of Soil Bacterium Gemmatirosa kalamazoonensis KBS708T, a Member of the Rarely Cultivated Gemmatimonadetes Phylum.</title>
        <authorList>
            <person name="Debruyn J.M."/>
            <person name="Radosevich M."/>
            <person name="Wommack K.E."/>
            <person name="Polson S.W."/>
            <person name="Hauser L.J."/>
            <person name="Fawaz M.N."/>
            <person name="Korlach J."/>
            <person name="Tsai Y.C."/>
        </authorList>
    </citation>
    <scope>NUCLEOTIDE SEQUENCE [LARGE SCALE GENOMIC DNA]</scope>
    <source>
        <strain evidence="2 4">KBS708</strain>
    </source>
</reference>
<dbReference type="RefSeq" id="WP_025409130.1">
    <property type="nucleotide sequence ID" value="NZ_CP007127.1"/>
</dbReference>
<evidence type="ECO:0000313" key="1">
    <source>
        <dbReference type="EMBL" id="AHG87539.1"/>
    </source>
</evidence>
<proteinExistence type="predicted"/>
<keyword evidence="4" id="KW-1185">Reference proteome</keyword>
<dbReference type="Proteomes" id="UP000019151">
    <property type="component" value="Chromosome"/>
</dbReference>
<evidence type="ECO:0000313" key="2">
    <source>
        <dbReference type="EMBL" id="AHG87562.1"/>
    </source>
</evidence>
<dbReference type="EMBL" id="CP007127">
    <property type="protein sequence ID" value="AHG87539.1"/>
    <property type="molecule type" value="Genomic_DNA"/>
</dbReference>